<organism evidence="2 3">
    <name type="scientific">Arthrobacter phage Joann</name>
    <dbReference type="NCBI Taxonomy" id="1772303"/>
    <lineage>
        <taxon>Viruses</taxon>
        <taxon>Duplodnaviria</taxon>
        <taxon>Heunggongvirae</taxon>
        <taxon>Uroviricota</taxon>
        <taxon>Caudoviricetes</taxon>
        <taxon>Korravirus</taxon>
        <taxon>Korravirus joann</taxon>
    </lineage>
</organism>
<protein>
    <submittedName>
        <fullName evidence="2">Uncharacterized protein</fullName>
    </submittedName>
</protein>
<feature type="region of interest" description="Disordered" evidence="1">
    <location>
        <begin position="31"/>
        <end position="53"/>
    </location>
</feature>
<reference evidence="2 3" key="1">
    <citation type="submission" date="2015-11" db="EMBL/GenBank/DDBJ databases">
        <authorList>
            <person name="Ott C.T."/>
            <person name="Jacobs-Sera D."/>
            <person name="Guerrero C.A."/>
            <person name="Bowman C.A."/>
            <person name="Russell D.A."/>
            <person name="Pope W.H."/>
            <person name="Hatfull G.F."/>
        </authorList>
    </citation>
    <scope>NUCLEOTIDE SEQUENCE [LARGE SCALE GENOMIC DNA]</scope>
</reference>
<evidence type="ECO:0000313" key="3">
    <source>
        <dbReference type="Proteomes" id="UP000221495"/>
    </source>
</evidence>
<dbReference type="OrthoDB" id="22116at10239"/>
<gene>
    <name evidence="2" type="primary">44</name>
    <name evidence="2" type="ORF">JOANN_44</name>
</gene>
<evidence type="ECO:0000313" key="2">
    <source>
        <dbReference type="EMBL" id="ALY09447.1"/>
    </source>
</evidence>
<dbReference type="RefSeq" id="YP_009602724.1">
    <property type="nucleotide sequence ID" value="NC_041942.1"/>
</dbReference>
<dbReference type="EMBL" id="KU160652">
    <property type="protein sequence ID" value="ALY09447.1"/>
    <property type="molecule type" value="Genomic_DNA"/>
</dbReference>
<accession>A0A0U4IVL2</accession>
<evidence type="ECO:0000256" key="1">
    <source>
        <dbReference type="SAM" id="MobiDB-lite"/>
    </source>
</evidence>
<name>A0A0U4IVL2_9CAUD</name>
<keyword evidence="3" id="KW-1185">Reference proteome</keyword>
<dbReference type="GeneID" id="40078588"/>
<dbReference type="KEGG" id="vg:40078588"/>
<sequence>MQRVWNIQDMTSIPEPEHGDQYQRFLSDLMGGRKPAPEEIVPSEPSADIKAQTKHTGDVMKELMRNGLTREEAFYIVARMWPHHCG</sequence>
<dbReference type="Proteomes" id="UP000221495">
    <property type="component" value="Segment"/>
</dbReference>
<proteinExistence type="predicted"/>